<evidence type="ECO:0000259" key="1">
    <source>
        <dbReference type="Pfam" id="PF00501"/>
    </source>
</evidence>
<dbReference type="Pfam" id="PF13193">
    <property type="entry name" value="AMP-binding_C"/>
    <property type="match status" value="1"/>
</dbReference>
<feature type="domain" description="AMP-binding enzyme C-terminal" evidence="2">
    <location>
        <begin position="446"/>
        <end position="522"/>
    </location>
</feature>
<dbReference type="InterPro" id="IPR045851">
    <property type="entry name" value="AMP-bd_C_sf"/>
</dbReference>
<dbReference type="InterPro" id="IPR025110">
    <property type="entry name" value="AMP-bd_C"/>
</dbReference>
<dbReference type="EMBL" id="JAMTCG010000004">
    <property type="protein sequence ID" value="MCP2161502.1"/>
    <property type="molecule type" value="Genomic_DNA"/>
</dbReference>
<dbReference type="SUPFAM" id="SSF56801">
    <property type="entry name" value="Acetyl-CoA synthetase-like"/>
    <property type="match status" value="1"/>
</dbReference>
<reference evidence="3 4" key="1">
    <citation type="submission" date="2022-06" db="EMBL/GenBank/DDBJ databases">
        <title>Genomic Encyclopedia of Archaeal and Bacterial Type Strains, Phase II (KMG-II): from individual species to whole genera.</title>
        <authorList>
            <person name="Goeker M."/>
        </authorList>
    </citation>
    <scope>NUCLEOTIDE SEQUENCE [LARGE SCALE GENOMIC DNA]</scope>
    <source>
        <strain evidence="3 4">DSM 45037</strain>
    </source>
</reference>
<evidence type="ECO:0000259" key="2">
    <source>
        <dbReference type="Pfam" id="PF13193"/>
    </source>
</evidence>
<evidence type="ECO:0000313" key="3">
    <source>
        <dbReference type="EMBL" id="MCP2161502.1"/>
    </source>
</evidence>
<comment type="caution">
    <text evidence="3">The sequence shown here is derived from an EMBL/GenBank/DDBJ whole genome shotgun (WGS) entry which is preliminary data.</text>
</comment>
<gene>
    <name evidence="3" type="ORF">LX12_002697</name>
</gene>
<organism evidence="3 4">
    <name type="scientific">Williamsia serinedens</name>
    <dbReference type="NCBI Taxonomy" id="391736"/>
    <lineage>
        <taxon>Bacteria</taxon>
        <taxon>Bacillati</taxon>
        <taxon>Actinomycetota</taxon>
        <taxon>Actinomycetes</taxon>
        <taxon>Mycobacteriales</taxon>
        <taxon>Nocardiaceae</taxon>
        <taxon>Williamsia</taxon>
    </lineage>
</organism>
<sequence length="534" mass="57857">MTSVTDPTAAPSAEPFPRDAEPLISQRHTWVNQVRMHAIMRPDEFAIRFEGRTVTWRDLESRMSRLAAALDARGVRFGDRVLVLTLNRVEFFETVLAVNALGAIVVPVNFRMAPPEVLHLVTDTTARAIVYEPAFDALVDAVVESPGGAVDLRIRVDGGRGDAVDYESLVEEGLDLRAVDVPETTPAAIMYTSGTTGRPKGAVLTHINLQAQAMHNMVAPGVVDHEAISAIAVPVFHIAALGVLSTCLLDGVGTILFPLRQFDPAATLDAMEREQITTMFMVPAQWQLVIAEQRERPRDLALRFLWWGAAPASGTLLASMAETFPDATICAVFGQTEMSPVTCALTGEDTHRKIGSVGRPLRTIAARVVDPDMHDVAPGEVGEIVYRGPNLMSGYWNRPDATAEAFAGGWFHSGDLVRLDDEGFVYVVDRAKDMIISGGENIYCVEVENALAAHPAIREVAVIGRPDDRWGEVAVAVVAVHAGAASPTVADLRAFLDTRLARYKHPADVLVVDELPRNPAGKVNKPHLRATARA</sequence>
<proteinExistence type="predicted"/>
<keyword evidence="4" id="KW-1185">Reference proteome</keyword>
<evidence type="ECO:0000313" key="4">
    <source>
        <dbReference type="Proteomes" id="UP001205740"/>
    </source>
</evidence>
<dbReference type="Proteomes" id="UP001205740">
    <property type="component" value="Unassembled WGS sequence"/>
</dbReference>
<name>A0ABT1H428_9NOCA</name>
<dbReference type="Pfam" id="PF00501">
    <property type="entry name" value="AMP-binding"/>
    <property type="match status" value="1"/>
</dbReference>
<dbReference type="PROSITE" id="PS00455">
    <property type="entry name" value="AMP_BINDING"/>
    <property type="match status" value="1"/>
</dbReference>
<dbReference type="InterPro" id="IPR042099">
    <property type="entry name" value="ANL_N_sf"/>
</dbReference>
<dbReference type="PANTHER" id="PTHR43767">
    <property type="entry name" value="LONG-CHAIN-FATTY-ACID--COA LIGASE"/>
    <property type="match status" value="1"/>
</dbReference>
<dbReference type="InterPro" id="IPR050237">
    <property type="entry name" value="ATP-dep_AMP-bd_enzyme"/>
</dbReference>
<dbReference type="InterPro" id="IPR020845">
    <property type="entry name" value="AMP-binding_CS"/>
</dbReference>
<protein>
    <submittedName>
        <fullName evidence="3">Fatty-acyl-CoA synthase</fullName>
    </submittedName>
</protein>
<dbReference type="Gene3D" id="3.30.300.30">
    <property type="match status" value="1"/>
</dbReference>
<accession>A0ABT1H428</accession>
<dbReference type="InterPro" id="IPR000873">
    <property type="entry name" value="AMP-dep_synth/lig_dom"/>
</dbReference>
<dbReference type="RefSeq" id="WP_253655054.1">
    <property type="nucleotide sequence ID" value="NZ_BAAAOE010000002.1"/>
</dbReference>
<dbReference type="Gene3D" id="3.40.50.12780">
    <property type="entry name" value="N-terminal domain of ligase-like"/>
    <property type="match status" value="1"/>
</dbReference>
<dbReference type="PANTHER" id="PTHR43767:SF1">
    <property type="entry name" value="NONRIBOSOMAL PEPTIDE SYNTHASE PES1 (EUROFUNG)-RELATED"/>
    <property type="match status" value="1"/>
</dbReference>
<feature type="domain" description="AMP-dependent synthetase/ligase" evidence="1">
    <location>
        <begin position="38"/>
        <end position="396"/>
    </location>
</feature>